<dbReference type="Proteomes" id="UP000053480">
    <property type="component" value="Unassembled WGS sequence"/>
</dbReference>
<dbReference type="EMBL" id="JZWS03000009">
    <property type="protein sequence ID" value="MEW9491927.1"/>
    <property type="molecule type" value="Genomic_DNA"/>
</dbReference>
<sequence>MSSLKDALKLLEEVEKIVSSTKPTAEDKRVINEIIAKNMKIEAEIYSMYLKM</sequence>
<accession>A0ACC6TQ33</accession>
<organism evidence="1 2">
    <name type="scientific">Candidatus Aramenus sulfurataquae</name>
    <dbReference type="NCBI Taxonomy" id="1326980"/>
    <lineage>
        <taxon>Archaea</taxon>
        <taxon>Thermoproteota</taxon>
        <taxon>Thermoprotei</taxon>
        <taxon>Sulfolobales</taxon>
        <taxon>Sulfolobaceae</taxon>
        <taxon>Candidatus Aramenus</taxon>
    </lineage>
</organism>
<name>A0ACC6TQ33_9CREN</name>
<gene>
    <name evidence="1" type="ORF">TQ35_0006985</name>
</gene>
<comment type="caution">
    <text evidence="1">The sequence shown here is derived from an EMBL/GenBank/DDBJ whole genome shotgun (WGS) entry which is preliminary data.</text>
</comment>
<proteinExistence type="predicted"/>
<reference evidence="1" key="1">
    <citation type="submission" date="2024-07" db="EMBL/GenBank/DDBJ databases">
        <title>Metagenome and Metagenome-Assembled Genomes of Archaea from a hot spring from the geothermal field of Los Azufres, Mexico.</title>
        <authorList>
            <person name="Marin-Paredes R."/>
            <person name="Martinez-Romero E."/>
            <person name="Servin-Garciduenas L.E."/>
        </authorList>
    </citation>
    <scope>NUCLEOTIDE SEQUENCE</scope>
    <source>
        <strain evidence="1">AZ1-454</strain>
    </source>
</reference>
<evidence type="ECO:0000313" key="1">
    <source>
        <dbReference type="EMBL" id="MEW9491927.1"/>
    </source>
</evidence>
<evidence type="ECO:0000313" key="2">
    <source>
        <dbReference type="Proteomes" id="UP000053480"/>
    </source>
</evidence>
<protein>
    <submittedName>
        <fullName evidence="1">Uncharacterized protein</fullName>
    </submittedName>
</protein>